<reference evidence="1 2" key="1">
    <citation type="submission" date="2016-10" db="EMBL/GenBank/DDBJ databases">
        <title>Evaluation of Human, Veterinary and Environmental Mycobacterium chelonae Isolates by Core Genome Phylogenomic Analysis, Targeted Gene Comparison, and Anti-microbial Susceptibility Patterns: A Tale of Mistaken Identities.</title>
        <authorList>
            <person name="Fogelson S.B."/>
            <person name="Camus A.C."/>
            <person name="Lorenz W."/>
            <person name="Vasireddy R."/>
            <person name="Vasireddy S."/>
            <person name="Smith T."/>
            <person name="Brown-Elliott B.A."/>
            <person name="Wallace R.J.Jr."/>
            <person name="Hasan N.A."/>
            <person name="Reischl U."/>
            <person name="Sanchez S."/>
        </authorList>
    </citation>
    <scope>NUCLEOTIDE SEQUENCE [LARGE SCALE GENOMIC DNA]</scope>
    <source>
        <strain evidence="1 2">15518</strain>
    </source>
</reference>
<dbReference type="Proteomes" id="UP000179441">
    <property type="component" value="Unassembled WGS sequence"/>
</dbReference>
<evidence type="ECO:0000313" key="1">
    <source>
        <dbReference type="EMBL" id="OHU76008.1"/>
    </source>
</evidence>
<keyword evidence="2" id="KW-1185">Reference proteome</keyword>
<name>A0A1S1LZE0_MYCCH</name>
<proteinExistence type="predicted"/>
<organism evidence="1 2">
    <name type="scientific">Mycobacteroides chelonae</name>
    <name type="common">Mycobacterium chelonae</name>
    <dbReference type="NCBI Taxonomy" id="1774"/>
    <lineage>
        <taxon>Bacteria</taxon>
        <taxon>Bacillati</taxon>
        <taxon>Actinomycetota</taxon>
        <taxon>Actinomycetes</taxon>
        <taxon>Mycobacteriales</taxon>
        <taxon>Mycobacteriaceae</taxon>
        <taxon>Mycobacteroides</taxon>
    </lineage>
</organism>
<comment type="caution">
    <text evidence="1">The sequence shown here is derived from an EMBL/GenBank/DDBJ whole genome shotgun (WGS) entry which is preliminary data.</text>
</comment>
<sequence>MGDSSNAMSVQFDDGAMVMPYKVFSAIENQVEKLATDPEALDFISLSNIADGPTLAHYYQTDGIGNLSVFASETAASSFKKHFPDTTLPGNFFPEVKDFLDRMKEETADAGLAMGPIEIGVGVAERVYTGDITPPEITALSSGDQCGVLLQQFMVLALAVQYARGDFTL</sequence>
<protein>
    <submittedName>
        <fullName evidence="1">Uncharacterized protein</fullName>
    </submittedName>
</protein>
<gene>
    <name evidence="1" type="ORF">BKG84_25110</name>
</gene>
<dbReference type="EMBL" id="MLIS01000007">
    <property type="protein sequence ID" value="OHU76008.1"/>
    <property type="molecule type" value="Genomic_DNA"/>
</dbReference>
<accession>A0A1S1LZE0</accession>
<dbReference type="RefSeq" id="WP_070916968.1">
    <property type="nucleotide sequence ID" value="NZ_MLIR01000012.1"/>
</dbReference>
<evidence type="ECO:0000313" key="2">
    <source>
        <dbReference type="Proteomes" id="UP000179441"/>
    </source>
</evidence>
<dbReference type="AlphaFoldDB" id="A0A1S1LZE0"/>